<dbReference type="EMBL" id="CP030041">
    <property type="protein sequence ID" value="AWW32785.1"/>
    <property type="molecule type" value="Genomic_DNA"/>
</dbReference>
<dbReference type="PROSITE" id="PS00523">
    <property type="entry name" value="SULFATASE_1"/>
    <property type="match status" value="1"/>
</dbReference>
<evidence type="ECO:0000256" key="3">
    <source>
        <dbReference type="ARBA" id="ARBA00022801"/>
    </source>
</evidence>
<evidence type="ECO:0000313" key="6">
    <source>
        <dbReference type="EMBL" id="AWW32785.1"/>
    </source>
</evidence>
<feature type="domain" description="Sulfatase N-terminal" evidence="5">
    <location>
        <begin position="39"/>
        <end position="342"/>
    </location>
</feature>
<keyword evidence="3" id="KW-0378">Hydrolase</keyword>
<organism evidence="6 7">
    <name type="scientific">Echinicola strongylocentroti</name>
    <dbReference type="NCBI Taxonomy" id="1795355"/>
    <lineage>
        <taxon>Bacteria</taxon>
        <taxon>Pseudomonadati</taxon>
        <taxon>Bacteroidota</taxon>
        <taxon>Cytophagia</taxon>
        <taxon>Cytophagales</taxon>
        <taxon>Cyclobacteriaceae</taxon>
        <taxon>Echinicola</taxon>
    </lineage>
</organism>
<name>A0A2Z4IPG1_9BACT</name>
<keyword evidence="2" id="KW-0479">Metal-binding</keyword>
<dbReference type="InterPro" id="IPR050738">
    <property type="entry name" value="Sulfatase"/>
</dbReference>
<dbReference type="RefSeq" id="WP_112786157.1">
    <property type="nucleotide sequence ID" value="NZ_CP030041.1"/>
</dbReference>
<evidence type="ECO:0000259" key="5">
    <source>
        <dbReference type="Pfam" id="PF00884"/>
    </source>
</evidence>
<evidence type="ECO:0000256" key="1">
    <source>
        <dbReference type="ARBA" id="ARBA00008779"/>
    </source>
</evidence>
<dbReference type="PANTHER" id="PTHR42693:SF53">
    <property type="entry name" value="ENDO-4-O-SULFATASE"/>
    <property type="match status" value="1"/>
</dbReference>
<dbReference type="Gene3D" id="3.40.720.10">
    <property type="entry name" value="Alkaline Phosphatase, subunit A"/>
    <property type="match status" value="1"/>
</dbReference>
<evidence type="ECO:0000313" key="7">
    <source>
        <dbReference type="Proteomes" id="UP000248688"/>
    </source>
</evidence>
<reference evidence="6 7" key="1">
    <citation type="submission" date="2018-06" db="EMBL/GenBank/DDBJ databases">
        <title>Echinicola strongylocentroti sp. nov., isolated from a sea urchin Strongylocentrotus intermedius.</title>
        <authorList>
            <person name="Bae S.S."/>
        </authorList>
    </citation>
    <scope>NUCLEOTIDE SEQUENCE [LARGE SCALE GENOMIC DNA]</scope>
    <source>
        <strain evidence="6 7">MEBiC08714</strain>
    </source>
</reference>
<dbReference type="InterPro" id="IPR017850">
    <property type="entry name" value="Alkaline_phosphatase_core_sf"/>
</dbReference>
<dbReference type="OrthoDB" id="9764377at2"/>
<proteinExistence type="inferred from homology"/>
<dbReference type="GO" id="GO:0004065">
    <property type="term" value="F:arylsulfatase activity"/>
    <property type="evidence" value="ECO:0007669"/>
    <property type="project" value="TreeGrafter"/>
</dbReference>
<sequence length="621" mass="70172">MMFINEVGPSGQFQKGLVILFCILLCPDALLLAQSTDRPNVIFVMPDDISHHAFSYYNEDGPQTPHIDGFAQEAVRLTDFHVSPSCSPTRAALLTGRPSNVVGVWHTINGRNMMRADEITMADIFKANGYATGLFFKWHLGDNYPFRPKDRGFEYVAWIKGGGTGQQPDYWGNTNRSASMWVNDQLVKMTDEDDGIEGAFTTNFFMNRAMDFMEENIRQNKPFFAYIPLGTAHAPHVMPPDARKGVSAKTGTIENIDKNFGRLLEFLEDKGIADNTILVFTTDNGSGTHLRGGKGSNYDGGTRVPCFVRWENGQLGGEGKGRELALLTAHIDWLPTFMDMLDLDDEEGRPAKLKIRGRSFRPFLDEDPTNDPVDYKNRAVTINDMWTEFPEKYKKLSVKKDEWDGDVITHKWRLVRTNSESDWELYDVLEDEVQQNDIIDHPAYEEIVGELKEEYEKWWQLVDERSSEYTRIIIGNPAEPVSDLHAHDFHGTVIWSQGDVKKGAEGSGFIAVEFDKTGTYTFDLRRWPKEIAAETTLTSAGPGEALDISSARIKIWNGDQVYVDKSKEADPDADGVHFTIDDLPKGPAFIQTWFYDEAGEMEGAVYYNYAQVHNQGFPLSN</sequence>
<dbReference type="InterPro" id="IPR024607">
    <property type="entry name" value="Sulfatase_CS"/>
</dbReference>
<dbReference type="SUPFAM" id="SSF53649">
    <property type="entry name" value="Alkaline phosphatase-like"/>
    <property type="match status" value="1"/>
</dbReference>
<keyword evidence="7" id="KW-1185">Reference proteome</keyword>
<evidence type="ECO:0000256" key="2">
    <source>
        <dbReference type="ARBA" id="ARBA00022723"/>
    </source>
</evidence>
<keyword evidence="4" id="KW-0106">Calcium</keyword>
<accession>A0A2Z4IPG1</accession>
<dbReference type="InterPro" id="IPR000917">
    <property type="entry name" value="Sulfatase_N"/>
</dbReference>
<dbReference type="PANTHER" id="PTHR42693">
    <property type="entry name" value="ARYLSULFATASE FAMILY MEMBER"/>
    <property type="match status" value="1"/>
</dbReference>
<dbReference type="KEGG" id="est:DN752_23030"/>
<dbReference type="Pfam" id="PF00884">
    <property type="entry name" value="Sulfatase"/>
    <property type="match status" value="1"/>
</dbReference>
<dbReference type="GO" id="GO:0046872">
    <property type="term" value="F:metal ion binding"/>
    <property type="evidence" value="ECO:0007669"/>
    <property type="project" value="UniProtKB-KW"/>
</dbReference>
<protein>
    <recommendedName>
        <fullName evidence="5">Sulfatase N-terminal domain-containing protein</fullName>
    </recommendedName>
</protein>
<dbReference type="AlphaFoldDB" id="A0A2Z4IPG1"/>
<evidence type="ECO:0000256" key="4">
    <source>
        <dbReference type="ARBA" id="ARBA00022837"/>
    </source>
</evidence>
<gene>
    <name evidence="6" type="ORF">DN752_23030</name>
</gene>
<comment type="similarity">
    <text evidence="1">Belongs to the sulfatase family.</text>
</comment>
<dbReference type="Proteomes" id="UP000248688">
    <property type="component" value="Chromosome"/>
</dbReference>